<dbReference type="KEGG" id="ssyi:EKG83_16295"/>
<dbReference type="GO" id="GO:0010181">
    <property type="term" value="F:FMN binding"/>
    <property type="evidence" value="ECO:0007669"/>
    <property type="project" value="InterPro"/>
</dbReference>
<name>A0A5Q0HD85_SACSY</name>
<proteinExistence type="predicted"/>
<evidence type="ECO:0000313" key="3">
    <source>
        <dbReference type="EMBL" id="QFZ24278.1"/>
    </source>
</evidence>
<dbReference type="Pfam" id="PF01613">
    <property type="entry name" value="Flavin_Reduct"/>
    <property type="match status" value="1"/>
</dbReference>
<sequence>MARFPTGVAVVTARDEAGEPHGMTVSSFCSVSLEPPLVLVCLARTARSFPVFARRPRFAVSVLRDHHAALAVRFARRGADKFTGGGLRVTPSGAVVVEDALAVLECAADGTHDGGDHLILVGRVERLALAAQPGPPAVYFDRAFGTVARSTGSAP</sequence>
<dbReference type="GO" id="GO:0042602">
    <property type="term" value="F:riboflavin reductase (NADPH) activity"/>
    <property type="evidence" value="ECO:0007669"/>
    <property type="project" value="TreeGrafter"/>
</dbReference>
<accession>A0A5Q0HD85</accession>
<dbReference type="SUPFAM" id="SSF50475">
    <property type="entry name" value="FMN-binding split barrel"/>
    <property type="match status" value="1"/>
</dbReference>
<keyword evidence="1" id="KW-0560">Oxidoreductase</keyword>
<dbReference type="AlphaFoldDB" id="A0A5Q0HD85"/>
<dbReference type="Proteomes" id="UP000325787">
    <property type="component" value="Chromosome"/>
</dbReference>
<evidence type="ECO:0000259" key="2">
    <source>
        <dbReference type="SMART" id="SM00903"/>
    </source>
</evidence>
<dbReference type="GO" id="GO:0006208">
    <property type="term" value="P:pyrimidine nucleobase catabolic process"/>
    <property type="evidence" value="ECO:0007669"/>
    <property type="project" value="TreeGrafter"/>
</dbReference>
<dbReference type="SMART" id="SM00903">
    <property type="entry name" value="Flavin_Reduct"/>
    <property type="match status" value="1"/>
</dbReference>
<dbReference type="PANTHER" id="PTHR30466">
    <property type="entry name" value="FLAVIN REDUCTASE"/>
    <property type="match status" value="1"/>
</dbReference>
<gene>
    <name evidence="3" type="ORF">EKG83_16295</name>
</gene>
<evidence type="ECO:0000256" key="1">
    <source>
        <dbReference type="ARBA" id="ARBA00023002"/>
    </source>
</evidence>
<dbReference type="InterPro" id="IPR002563">
    <property type="entry name" value="Flavin_Rdtase-like_dom"/>
</dbReference>
<dbReference type="EMBL" id="CP034550">
    <property type="protein sequence ID" value="QFZ24278.1"/>
    <property type="molecule type" value="Genomic_DNA"/>
</dbReference>
<dbReference type="PANTHER" id="PTHR30466:SF1">
    <property type="entry name" value="FMN REDUCTASE (NADH) RUTF"/>
    <property type="match status" value="1"/>
</dbReference>
<protein>
    <submittedName>
        <fullName evidence="3">Flavin reductase</fullName>
    </submittedName>
</protein>
<organism evidence="3 4">
    <name type="scientific">Saccharothrix syringae</name>
    <name type="common">Nocardiopsis syringae</name>
    <dbReference type="NCBI Taxonomy" id="103733"/>
    <lineage>
        <taxon>Bacteria</taxon>
        <taxon>Bacillati</taxon>
        <taxon>Actinomycetota</taxon>
        <taxon>Actinomycetes</taxon>
        <taxon>Pseudonocardiales</taxon>
        <taxon>Pseudonocardiaceae</taxon>
        <taxon>Saccharothrix</taxon>
    </lineage>
</organism>
<dbReference type="Gene3D" id="2.30.110.10">
    <property type="entry name" value="Electron Transport, Fmn-binding Protein, Chain A"/>
    <property type="match status" value="1"/>
</dbReference>
<dbReference type="InterPro" id="IPR012349">
    <property type="entry name" value="Split_barrel_FMN-bd"/>
</dbReference>
<reference evidence="4" key="1">
    <citation type="journal article" date="2021" name="Curr. Microbiol.">
        <title>Complete genome of nocamycin-producing strain Saccharothrix syringae NRRL B-16468 reveals the biosynthetic potential for secondary metabolites.</title>
        <authorList>
            <person name="Mo X."/>
            <person name="Yang S."/>
        </authorList>
    </citation>
    <scope>NUCLEOTIDE SEQUENCE [LARGE SCALE GENOMIC DNA]</scope>
    <source>
        <strain evidence="4">ATCC 51364 / DSM 43886 / JCM 6844 / KCTC 9398 / NBRC 14523 / NRRL B-16468 / INA 2240</strain>
    </source>
</reference>
<keyword evidence="4" id="KW-1185">Reference proteome</keyword>
<feature type="domain" description="Flavin reductase like" evidence="2">
    <location>
        <begin position="1"/>
        <end position="146"/>
    </location>
</feature>
<dbReference type="InterPro" id="IPR050268">
    <property type="entry name" value="NADH-dep_flavin_reductase"/>
</dbReference>
<evidence type="ECO:0000313" key="4">
    <source>
        <dbReference type="Proteomes" id="UP000325787"/>
    </source>
</evidence>
<dbReference type="OrthoDB" id="3677205at2"/>